<evidence type="ECO:0000313" key="2">
    <source>
        <dbReference type="EMBL" id="POF29414.1"/>
    </source>
</evidence>
<dbReference type="OrthoDB" id="8115447at2"/>
<dbReference type="AlphaFoldDB" id="A0A2S3UP12"/>
<feature type="region of interest" description="Disordered" evidence="1">
    <location>
        <begin position="43"/>
        <end position="66"/>
    </location>
</feature>
<comment type="caution">
    <text evidence="2">The sequence shown here is derived from an EMBL/GenBank/DDBJ whole genome shotgun (WGS) entry which is preliminary data.</text>
</comment>
<keyword evidence="3" id="KW-1185">Reference proteome</keyword>
<proteinExistence type="predicted"/>
<evidence type="ECO:0000256" key="1">
    <source>
        <dbReference type="SAM" id="MobiDB-lite"/>
    </source>
</evidence>
<organism evidence="2 3">
    <name type="scientific">Roseibium marinum</name>
    <dbReference type="NCBI Taxonomy" id="281252"/>
    <lineage>
        <taxon>Bacteria</taxon>
        <taxon>Pseudomonadati</taxon>
        <taxon>Pseudomonadota</taxon>
        <taxon>Alphaproteobacteria</taxon>
        <taxon>Hyphomicrobiales</taxon>
        <taxon>Stappiaceae</taxon>
        <taxon>Roseibium</taxon>
    </lineage>
</organism>
<reference evidence="2 3" key="1">
    <citation type="submission" date="2018-01" db="EMBL/GenBank/DDBJ databases">
        <title>Genomic Encyclopedia of Archaeal and Bacterial Type Strains, Phase II (KMG-II): from individual species to whole genera.</title>
        <authorList>
            <person name="Goeker M."/>
        </authorList>
    </citation>
    <scope>NUCLEOTIDE SEQUENCE [LARGE SCALE GENOMIC DNA]</scope>
    <source>
        <strain evidence="2 3">DSM 17023</strain>
    </source>
</reference>
<name>A0A2S3UP12_9HYPH</name>
<dbReference type="RefSeq" id="WP_103224091.1">
    <property type="nucleotide sequence ID" value="NZ_PPCN01000009.1"/>
</dbReference>
<protein>
    <submittedName>
        <fullName evidence="2">Uncharacterized protein</fullName>
    </submittedName>
</protein>
<gene>
    <name evidence="2" type="ORF">CLV41_109190</name>
</gene>
<dbReference type="Proteomes" id="UP000236959">
    <property type="component" value="Unassembled WGS sequence"/>
</dbReference>
<evidence type="ECO:0000313" key="3">
    <source>
        <dbReference type="Proteomes" id="UP000236959"/>
    </source>
</evidence>
<dbReference type="EMBL" id="PPCN01000009">
    <property type="protein sequence ID" value="POF29414.1"/>
    <property type="molecule type" value="Genomic_DNA"/>
</dbReference>
<sequence>MNTRIYKLTPVAAEWDPNWDLAENQGEVIVRAQSPADARVVASEAEPDFLDSGGKPAEGSSTRDASAFRDEKLYAVAEIDSSGFPAEGPRELLAGSIANPLKTGQST</sequence>
<accession>A0A2S3UP12</accession>